<name>A0ABP6T4Y6_9ACTN</name>
<dbReference type="Proteomes" id="UP001501676">
    <property type="component" value="Unassembled WGS sequence"/>
</dbReference>
<evidence type="ECO:0000313" key="2">
    <source>
        <dbReference type="EMBL" id="GAA3392303.1"/>
    </source>
</evidence>
<feature type="signal peptide" evidence="1">
    <location>
        <begin position="1"/>
        <end position="26"/>
    </location>
</feature>
<evidence type="ECO:0000313" key="3">
    <source>
        <dbReference type="Proteomes" id="UP001501676"/>
    </source>
</evidence>
<dbReference type="InterPro" id="IPR014262">
    <property type="entry name" value="HAF_rpt"/>
</dbReference>
<keyword evidence="1" id="KW-0732">Signal</keyword>
<organism evidence="2 3">
    <name type="scientific">Cryptosporangium minutisporangium</name>
    <dbReference type="NCBI Taxonomy" id="113569"/>
    <lineage>
        <taxon>Bacteria</taxon>
        <taxon>Bacillati</taxon>
        <taxon>Actinomycetota</taxon>
        <taxon>Actinomycetes</taxon>
        <taxon>Cryptosporangiales</taxon>
        <taxon>Cryptosporangiaceae</taxon>
        <taxon>Cryptosporangium</taxon>
    </lineage>
</organism>
<sequence length="396" mass="41247">MSVLKTLGAGLVTALVVAAGAAPAAAAPTATPAAPSKPAPPRITLTDLGKVGGHEARGIDVNSRGDVIGMNTIDYDPVMVQQAFRIRGGRTELIGGAEEYVLPVDLNARGQAVLTSTTRGGSGSEAQFWAVDGSRARINPAGTSAGNSAALNDSGTVAFTYSAPGGESDTVALWRGGRILRSHQFPGSRLLGLELTNAGLVTGYVLTGPRWQVFQWDGGPVRYVGDGDSYRFRDVGRNGELVGSDAASRPQLTVGSRVRRLPLPTGLSTGEARDIDNYGRIVGWGDAADGTRRALLWSGGQVRELGTLGGRDARAWFISDSGLIFGDSEDAAGIRRPVVWWRGAITALPLPADTHPELPLAGLTATADIAGGSRLLADRSFNAGTTPVVWTVMGRR</sequence>
<dbReference type="EMBL" id="BAAAYN010000037">
    <property type="protein sequence ID" value="GAA3392303.1"/>
    <property type="molecule type" value="Genomic_DNA"/>
</dbReference>
<dbReference type="NCBIfam" id="TIGR02913">
    <property type="entry name" value="HAF_rpt"/>
    <property type="match status" value="1"/>
</dbReference>
<evidence type="ECO:0008006" key="4">
    <source>
        <dbReference type="Google" id="ProtNLM"/>
    </source>
</evidence>
<protein>
    <recommendedName>
        <fullName evidence="4">HAF repeat-containing protein</fullName>
    </recommendedName>
</protein>
<keyword evidence="3" id="KW-1185">Reference proteome</keyword>
<proteinExistence type="predicted"/>
<reference evidence="3" key="1">
    <citation type="journal article" date="2019" name="Int. J. Syst. Evol. Microbiol.">
        <title>The Global Catalogue of Microorganisms (GCM) 10K type strain sequencing project: providing services to taxonomists for standard genome sequencing and annotation.</title>
        <authorList>
            <consortium name="The Broad Institute Genomics Platform"/>
            <consortium name="The Broad Institute Genome Sequencing Center for Infectious Disease"/>
            <person name="Wu L."/>
            <person name="Ma J."/>
        </authorList>
    </citation>
    <scope>NUCLEOTIDE SEQUENCE [LARGE SCALE GENOMIC DNA]</scope>
    <source>
        <strain evidence="3">JCM 9458</strain>
    </source>
</reference>
<accession>A0ABP6T4Y6</accession>
<feature type="chain" id="PRO_5047319006" description="HAF repeat-containing protein" evidence="1">
    <location>
        <begin position="27"/>
        <end position="396"/>
    </location>
</feature>
<comment type="caution">
    <text evidence="2">The sequence shown here is derived from an EMBL/GenBank/DDBJ whole genome shotgun (WGS) entry which is preliminary data.</text>
</comment>
<evidence type="ECO:0000256" key="1">
    <source>
        <dbReference type="SAM" id="SignalP"/>
    </source>
</evidence>
<dbReference type="RefSeq" id="WP_345730970.1">
    <property type="nucleotide sequence ID" value="NZ_BAAAYN010000037.1"/>
</dbReference>
<gene>
    <name evidence="2" type="ORF">GCM10020369_53470</name>
</gene>